<reference evidence="6 7" key="1">
    <citation type="submission" date="2018-05" db="EMBL/GenBank/DDBJ databases">
        <title>Streptomyces venezuelae.</title>
        <authorList>
            <person name="Kim W."/>
            <person name="Lee N."/>
            <person name="Cho B.-K."/>
        </authorList>
    </citation>
    <scope>NUCLEOTIDE SEQUENCE [LARGE SCALE GENOMIC DNA]</scope>
    <source>
        <strain evidence="6 7">ATCC 21782</strain>
    </source>
</reference>
<keyword evidence="2" id="KW-1015">Disulfide bond</keyword>
<evidence type="ECO:0000256" key="1">
    <source>
        <dbReference type="ARBA" id="ARBA00022729"/>
    </source>
</evidence>
<proteinExistence type="predicted"/>
<dbReference type="RefSeq" id="WP_150209058.1">
    <property type="nucleotide sequence ID" value="NZ_CP029190.1"/>
</dbReference>
<keyword evidence="4" id="KW-0812">Transmembrane</keyword>
<name>A0A5P2D2T7_STRVZ</name>
<feature type="domain" description="LamG-like jellyroll fold" evidence="5">
    <location>
        <begin position="223"/>
        <end position="366"/>
    </location>
</feature>
<dbReference type="SUPFAM" id="SSF49899">
    <property type="entry name" value="Concanavalin A-like lectins/glucanases"/>
    <property type="match status" value="1"/>
</dbReference>
<organism evidence="6 7">
    <name type="scientific">Streptomyces venezuelae</name>
    <dbReference type="NCBI Taxonomy" id="54571"/>
    <lineage>
        <taxon>Bacteria</taxon>
        <taxon>Bacillati</taxon>
        <taxon>Actinomycetota</taxon>
        <taxon>Actinomycetes</taxon>
        <taxon>Kitasatosporales</taxon>
        <taxon>Streptomycetaceae</taxon>
        <taxon>Streptomyces</taxon>
    </lineage>
</organism>
<dbReference type="Pfam" id="PF13385">
    <property type="entry name" value="Laminin_G_3"/>
    <property type="match status" value="1"/>
</dbReference>
<dbReference type="Proteomes" id="UP000325211">
    <property type="component" value="Chromosome"/>
</dbReference>
<protein>
    <recommendedName>
        <fullName evidence="5">LamG-like jellyroll fold domain-containing protein</fullName>
    </recommendedName>
</protein>
<sequence>MTDGTDRTSSPQPDPATGNGGYGYPAGQTPGGYGYPQAGQPNPYQQPQPEPQAWAAGLPAESAGFPPVAPQPDWQQQPPPSFPLQSTDEPDWQALADRNESRRGKKKALIIGASVLAVVLAAGGGGWLLWQGAEEDTPTPPVAVSGSPSPTGGGSGDDKPAGDDDSPTVDGEPNLLRDRNGRLHIALGPDASVAKLDNRSEARFKGSANSYAQGAEPAVDVTKGFTVSARVFNVSERASRMAISQGDGLSYSFELGFEESGGKKSWVFRVQTGDKGAASTAVQAVGDASNGVKEWVLLTGTYDAEKKTIALYVDDKPAGTAAVPNGIWSGPGPVQLGRARHHGIWSGAWIGPLDHVRVWNQTLTPEQVAALKNNKLDRKVKPSHSWL</sequence>
<keyword evidence="1" id="KW-0732">Signal</keyword>
<evidence type="ECO:0000256" key="3">
    <source>
        <dbReference type="SAM" id="MobiDB-lite"/>
    </source>
</evidence>
<keyword evidence="4" id="KW-1133">Transmembrane helix</keyword>
<gene>
    <name evidence="6" type="ORF">DEJ50_18320</name>
</gene>
<feature type="transmembrane region" description="Helical" evidence="4">
    <location>
        <begin position="108"/>
        <end position="130"/>
    </location>
</feature>
<feature type="region of interest" description="Disordered" evidence="3">
    <location>
        <begin position="131"/>
        <end position="176"/>
    </location>
</feature>
<dbReference type="OrthoDB" id="3849876at2"/>
<feature type="region of interest" description="Disordered" evidence="3">
    <location>
        <begin position="1"/>
        <end position="105"/>
    </location>
</feature>
<evidence type="ECO:0000313" key="6">
    <source>
        <dbReference type="EMBL" id="QES49474.1"/>
    </source>
</evidence>
<evidence type="ECO:0000256" key="4">
    <source>
        <dbReference type="SAM" id="Phobius"/>
    </source>
</evidence>
<feature type="compositionally biased region" description="Gly residues" evidence="3">
    <location>
        <begin position="18"/>
        <end position="34"/>
    </location>
</feature>
<dbReference type="InterPro" id="IPR006558">
    <property type="entry name" value="LamG-like"/>
</dbReference>
<dbReference type="SMART" id="SM00560">
    <property type="entry name" value="LamGL"/>
    <property type="match status" value="1"/>
</dbReference>
<dbReference type="Gene3D" id="2.60.120.200">
    <property type="match status" value="1"/>
</dbReference>
<dbReference type="InterPro" id="IPR013320">
    <property type="entry name" value="ConA-like_dom_sf"/>
</dbReference>
<dbReference type="AlphaFoldDB" id="A0A5P2D2T7"/>
<evidence type="ECO:0000256" key="2">
    <source>
        <dbReference type="ARBA" id="ARBA00023157"/>
    </source>
</evidence>
<evidence type="ECO:0000259" key="5">
    <source>
        <dbReference type="SMART" id="SM00560"/>
    </source>
</evidence>
<accession>A0A5P2D2T7</accession>
<keyword evidence="4" id="KW-0472">Membrane</keyword>
<evidence type="ECO:0000313" key="7">
    <source>
        <dbReference type="Proteomes" id="UP000325211"/>
    </source>
</evidence>
<dbReference type="EMBL" id="CP029190">
    <property type="protein sequence ID" value="QES49474.1"/>
    <property type="molecule type" value="Genomic_DNA"/>
</dbReference>